<name>A0ABX5MX72_9BURK</name>
<keyword evidence="1" id="KW-1133">Transmembrane helix</keyword>
<organism evidence="2 3">
    <name type="scientific">Paraburkholderia tropica</name>
    <dbReference type="NCBI Taxonomy" id="92647"/>
    <lineage>
        <taxon>Bacteria</taxon>
        <taxon>Pseudomonadati</taxon>
        <taxon>Pseudomonadota</taxon>
        <taxon>Betaproteobacteria</taxon>
        <taxon>Burkholderiales</taxon>
        <taxon>Burkholderiaceae</taxon>
        <taxon>Paraburkholderia</taxon>
    </lineage>
</organism>
<keyword evidence="1" id="KW-0472">Membrane</keyword>
<accession>A0ABX5MX72</accession>
<comment type="caution">
    <text evidence="2">The sequence shown here is derived from an EMBL/GenBank/DDBJ whole genome shotgun (WGS) entry which is preliminary data.</text>
</comment>
<proteinExistence type="predicted"/>
<protein>
    <submittedName>
        <fullName evidence="2">Uncharacterized protein</fullName>
    </submittedName>
</protein>
<gene>
    <name evidence="2" type="ORF">C7400_101322</name>
</gene>
<evidence type="ECO:0000313" key="3">
    <source>
        <dbReference type="Proteomes" id="UP000247515"/>
    </source>
</evidence>
<keyword evidence="3" id="KW-1185">Reference proteome</keyword>
<evidence type="ECO:0000256" key="1">
    <source>
        <dbReference type="SAM" id="Phobius"/>
    </source>
</evidence>
<sequence length="111" mass="11798">MLVDDSVPAATFVSLTFVLAPTPPSVTELCVDESYSTASASLPLRLVIWPCSVVTLPWSVVTLPCSVVTAPCTLLMLVVFAVTWVLVAYSCEPFTASVLVDDTRPAATFDT</sequence>
<evidence type="ECO:0000313" key="2">
    <source>
        <dbReference type="EMBL" id="PXX20594.1"/>
    </source>
</evidence>
<dbReference type="EMBL" id="QJJV01000001">
    <property type="protein sequence ID" value="PXX20594.1"/>
    <property type="molecule type" value="Genomic_DNA"/>
</dbReference>
<reference evidence="2 3" key="1">
    <citation type="submission" date="2018-05" db="EMBL/GenBank/DDBJ databases">
        <title>Genomic Encyclopedia of Type Strains, Phase IV (KMG-V): Genome sequencing to study the core and pangenomes of soil and plant-associated prokaryotes.</title>
        <authorList>
            <person name="Whitman W."/>
        </authorList>
    </citation>
    <scope>NUCLEOTIDE SEQUENCE [LARGE SCALE GENOMIC DNA]</scope>
    <source>
        <strain evidence="2 3">SIr-6563</strain>
    </source>
</reference>
<dbReference type="Proteomes" id="UP000247515">
    <property type="component" value="Unassembled WGS sequence"/>
</dbReference>
<feature type="transmembrane region" description="Helical" evidence="1">
    <location>
        <begin position="67"/>
        <end position="89"/>
    </location>
</feature>
<keyword evidence="1" id="KW-0812">Transmembrane</keyword>